<evidence type="ECO:0000313" key="14">
    <source>
        <dbReference type="EMBL" id="KAG5842628.1"/>
    </source>
</evidence>
<keyword evidence="15" id="KW-1185">Reference proteome</keyword>
<dbReference type="Gene3D" id="2.60.40.10">
    <property type="entry name" value="Immunoglobulins"/>
    <property type="match status" value="1"/>
</dbReference>
<dbReference type="EMBL" id="JAFIRN010000009">
    <property type="protein sequence ID" value="KAG5842628.1"/>
    <property type="molecule type" value="Genomic_DNA"/>
</dbReference>
<dbReference type="InterPro" id="IPR013783">
    <property type="entry name" value="Ig-like_fold"/>
</dbReference>
<sequence length="325" mass="36033">MRCHLSCLVPVSVPVIKKSPATEVVEDKENVMWMCSVENGTRVRYRWFQDDRPVRAGARHTLSPDNSSLVISPVRKEDIGEYSCVVENFISKETSAPVALNIFYGPYNLAVKSDQGLQTGGVFTVNPGELVFFDCLADSNPPNSCAWISKTNNATEVLMTGPRFEVMTYKLAHTEEFLCRAFNNVTQKQDETEFTLVVANLGTGKEKHFQEGSAASPLTAIVIVSLIVIICMLVVLFRKSCHPHRVIMNIYNRPLTDQKGPHLSGHEDATEDFGIYEFVAIPGRAESTLASNRSLAGLESAQDLHTTIYDVIKHVPETPSQSLLK</sequence>
<feature type="transmembrane region" description="Helical" evidence="12">
    <location>
        <begin position="218"/>
        <end position="237"/>
    </location>
</feature>
<dbReference type="Pfam" id="PF13927">
    <property type="entry name" value="Ig_3"/>
    <property type="match status" value="1"/>
</dbReference>
<dbReference type="AlphaFoldDB" id="A0A9D3M875"/>
<dbReference type="PANTHER" id="PTHR44888">
    <property type="entry name" value="HEPACAM FAMILY MEMBER 2-RELATED"/>
    <property type="match status" value="1"/>
</dbReference>
<keyword evidence="3 12" id="KW-0812">Transmembrane</keyword>
<keyword evidence="10" id="KW-0393">Immunoglobulin domain</keyword>
<evidence type="ECO:0000256" key="3">
    <source>
        <dbReference type="ARBA" id="ARBA00022692"/>
    </source>
</evidence>
<evidence type="ECO:0000256" key="10">
    <source>
        <dbReference type="ARBA" id="ARBA00023319"/>
    </source>
</evidence>
<keyword evidence="9" id="KW-0131">Cell cycle</keyword>
<proteinExistence type="predicted"/>
<evidence type="ECO:0000256" key="12">
    <source>
        <dbReference type="SAM" id="Phobius"/>
    </source>
</evidence>
<evidence type="ECO:0000259" key="13">
    <source>
        <dbReference type="PROSITE" id="PS50835"/>
    </source>
</evidence>
<dbReference type="InterPro" id="IPR007110">
    <property type="entry name" value="Ig-like_dom"/>
</dbReference>
<evidence type="ECO:0000256" key="11">
    <source>
        <dbReference type="ARBA" id="ARBA00046288"/>
    </source>
</evidence>
<reference evidence="14" key="1">
    <citation type="submission" date="2021-01" db="EMBL/GenBank/DDBJ databases">
        <title>A chromosome-scale assembly of European eel, Anguilla anguilla.</title>
        <authorList>
            <person name="Henkel C."/>
            <person name="Jong-Raadsen S.A."/>
            <person name="Dufour S."/>
            <person name="Weltzien F.-A."/>
            <person name="Palstra A.P."/>
            <person name="Pelster B."/>
            <person name="Spaink H.P."/>
            <person name="Van Den Thillart G.E."/>
            <person name="Jansen H."/>
            <person name="Zahm M."/>
            <person name="Klopp C."/>
            <person name="Cedric C."/>
            <person name="Louis A."/>
            <person name="Berthelot C."/>
            <person name="Parey E."/>
            <person name="Roest Crollius H."/>
            <person name="Montfort J."/>
            <person name="Robinson-Rechavi M."/>
            <person name="Bucao C."/>
            <person name="Bouchez O."/>
            <person name="Gislard M."/>
            <person name="Lluch J."/>
            <person name="Milhes M."/>
            <person name="Lampietro C."/>
            <person name="Lopez Roques C."/>
            <person name="Donnadieu C."/>
            <person name="Braasch I."/>
            <person name="Desvignes T."/>
            <person name="Postlethwait J."/>
            <person name="Bobe J."/>
            <person name="Guiguen Y."/>
            <person name="Dirks R."/>
        </authorList>
    </citation>
    <scope>NUCLEOTIDE SEQUENCE</scope>
    <source>
        <strain evidence="14">Tag_6206</strain>
        <tissue evidence="14">Liver</tissue>
    </source>
</reference>
<dbReference type="InterPro" id="IPR052280">
    <property type="entry name" value="HEPACAM_domain"/>
</dbReference>
<dbReference type="GO" id="GO:0005737">
    <property type="term" value="C:cytoplasm"/>
    <property type="evidence" value="ECO:0007669"/>
    <property type="project" value="UniProtKB-SubCell"/>
</dbReference>
<evidence type="ECO:0000256" key="9">
    <source>
        <dbReference type="ARBA" id="ARBA00023306"/>
    </source>
</evidence>
<dbReference type="SMART" id="SM00408">
    <property type="entry name" value="IGc2"/>
    <property type="match status" value="1"/>
</dbReference>
<comment type="caution">
    <text evidence="14">The sequence shown here is derived from an EMBL/GenBank/DDBJ whole genome shotgun (WGS) entry which is preliminary data.</text>
</comment>
<evidence type="ECO:0000256" key="2">
    <source>
        <dbReference type="ARBA" id="ARBA00022490"/>
    </source>
</evidence>
<dbReference type="Proteomes" id="UP001044222">
    <property type="component" value="Chromosome 9"/>
</dbReference>
<dbReference type="SUPFAM" id="SSF48726">
    <property type="entry name" value="Immunoglobulin"/>
    <property type="match status" value="2"/>
</dbReference>
<keyword evidence="4" id="KW-0732">Signal</keyword>
<keyword evidence="2" id="KW-0963">Cytoplasm</keyword>
<dbReference type="PROSITE" id="PS50835">
    <property type="entry name" value="IG_LIKE"/>
    <property type="match status" value="1"/>
</dbReference>
<dbReference type="InterPro" id="IPR036179">
    <property type="entry name" value="Ig-like_dom_sf"/>
</dbReference>
<evidence type="ECO:0000256" key="7">
    <source>
        <dbReference type="ARBA" id="ARBA00023157"/>
    </source>
</evidence>
<comment type="subcellular location">
    <subcellularLocation>
        <location evidence="1">Cytoplasm</location>
    </subcellularLocation>
    <subcellularLocation>
        <location evidence="11">Endomembrane system</location>
        <topology evidence="11">Single-pass type I membrane protein</topology>
    </subcellularLocation>
</comment>
<dbReference type="SMART" id="SM00409">
    <property type="entry name" value="IG"/>
    <property type="match status" value="2"/>
</dbReference>
<evidence type="ECO:0000256" key="1">
    <source>
        <dbReference type="ARBA" id="ARBA00004496"/>
    </source>
</evidence>
<evidence type="ECO:0000256" key="6">
    <source>
        <dbReference type="ARBA" id="ARBA00023136"/>
    </source>
</evidence>
<protein>
    <recommendedName>
        <fullName evidence="13">Ig-like domain-containing protein</fullName>
    </recommendedName>
</protein>
<gene>
    <name evidence="14" type="ORF">ANANG_G00179640</name>
</gene>
<evidence type="ECO:0000313" key="15">
    <source>
        <dbReference type="Proteomes" id="UP001044222"/>
    </source>
</evidence>
<accession>A0A9D3M875</accession>
<keyword evidence="7" id="KW-1015">Disulfide bond</keyword>
<organism evidence="14 15">
    <name type="scientific">Anguilla anguilla</name>
    <name type="common">European freshwater eel</name>
    <name type="synonym">Muraena anguilla</name>
    <dbReference type="NCBI Taxonomy" id="7936"/>
    <lineage>
        <taxon>Eukaryota</taxon>
        <taxon>Metazoa</taxon>
        <taxon>Chordata</taxon>
        <taxon>Craniata</taxon>
        <taxon>Vertebrata</taxon>
        <taxon>Euteleostomi</taxon>
        <taxon>Actinopterygii</taxon>
        <taxon>Neopterygii</taxon>
        <taxon>Teleostei</taxon>
        <taxon>Anguilliformes</taxon>
        <taxon>Anguillidae</taxon>
        <taxon>Anguilla</taxon>
    </lineage>
</organism>
<keyword evidence="6 12" id="KW-0472">Membrane</keyword>
<keyword evidence="5 12" id="KW-1133">Transmembrane helix</keyword>
<evidence type="ECO:0000256" key="4">
    <source>
        <dbReference type="ARBA" id="ARBA00022729"/>
    </source>
</evidence>
<dbReference type="InterPro" id="IPR003598">
    <property type="entry name" value="Ig_sub2"/>
</dbReference>
<dbReference type="PANTHER" id="PTHR44888:SF1">
    <property type="entry name" value="HEPACAM FAMILY MEMBER 2"/>
    <property type="match status" value="1"/>
</dbReference>
<keyword evidence="8" id="KW-0325">Glycoprotein</keyword>
<dbReference type="GO" id="GO:0012505">
    <property type="term" value="C:endomembrane system"/>
    <property type="evidence" value="ECO:0007669"/>
    <property type="project" value="UniProtKB-SubCell"/>
</dbReference>
<dbReference type="InterPro" id="IPR003599">
    <property type="entry name" value="Ig_sub"/>
</dbReference>
<evidence type="ECO:0000256" key="8">
    <source>
        <dbReference type="ARBA" id="ARBA00023180"/>
    </source>
</evidence>
<feature type="domain" description="Ig-like" evidence="13">
    <location>
        <begin position="14"/>
        <end position="101"/>
    </location>
</feature>
<evidence type="ECO:0000256" key="5">
    <source>
        <dbReference type="ARBA" id="ARBA00022989"/>
    </source>
</evidence>
<name>A0A9D3M875_ANGAN</name>